<protein>
    <submittedName>
        <fullName evidence="2">Uncharacterized protein</fullName>
    </submittedName>
</protein>
<name>A0ABQ9V6K9_SAGOE</name>
<accession>A0ABQ9V6K9</accession>
<sequence>VHCKHSKNRRLFYSSTWGIQNEKIHTNYARMRGTSNTDRKFSNSNSKLQTLKM</sequence>
<reference evidence="2 3" key="1">
    <citation type="submission" date="2023-05" db="EMBL/GenBank/DDBJ databases">
        <title>B98-5 Cell Line De Novo Hybrid Assembly: An Optical Mapping Approach.</title>
        <authorList>
            <person name="Kananen K."/>
            <person name="Auerbach J.A."/>
            <person name="Kautto E."/>
            <person name="Blachly J.S."/>
        </authorList>
    </citation>
    <scope>NUCLEOTIDE SEQUENCE [LARGE SCALE GENOMIC DNA]</scope>
    <source>
        <strain evidence="2">B95-8</strain>
        <tissue evidence="2">Cell line</tissue>
    </source>
</reference>
<dbReference type="Proteomes" id="UP001266305">
    <property type="component" value="Unassembled WGS sequence"/>
</dbReference>
<comment type="caution">
    <text evidence="2">The sequence shown here is derived from an EMBL/GenBank/DDBJ whole genome shotgun (WGS) entry which is preliminary data.</text>
</comment>
<dbReference type="EMBL" id="JASSZA010000008">
    <property type="protein sequence ID" value="KAK2104800.1"/>
    <property type="molecule type" value="Genomic_DNA"/>
</dbReference>
<feature type="non-terminal residue" evidence="2">
    <location>
        <position position="53"/>
    </location>
</feature>
<feature type="region of interest" description="Disordered" evidence="1">
    <location>
        <begin position="29"/>
        <end position="53"/>
    </location>
</feature>
<gene>
    <name evidence="2" type="ORF">P7K49_018656</name>
</gene>
<organism evidence="2 3">
    <name type="scientific">Saguinus oedipus</name>
    <name type="common">Cotton-top tamarin</name>
    <name type="synonym">Oedipomidas oedipus</name>
    <dbReference type="NCBI Taxonomy" id="9490"/>
    <lineage>
        <taxon>Eukaryota</taxon>
        <taxon>Metazoa</taxon>
        <taxon>Chordata</taxon>
        <taxon>Craniata</taxon>
        <taxon>Vertebrata</taxon>
        <taxon>Euteleostomi</taxon>
        <taxon>Mammalia</taxon>
        <taxon>Eutheria</taxon>
        <taxon>Euarchontoglires</taxon>
        <taxon>Primates</taxon>
        <taxon>Haplorrhini</taxon>
        <taxon>Platyrrhini</taxon>
        <taxon>Cebidae</taxon>
        <taxon>Callitrichinae</taxon>
        <taxon>Saguinus</taxon>
    </lineage>
</organism>
<evidence type="ECO:0000313" key="3">
    <source>
        <dbReference type="Proteomes" id="UP001266305"/>
    </source>
</evidence>
<feature type="non-terminal residue" evidence="2">
    <location>
        <position position="1"/>
    </location>
</feature>
<feature type="compositionally biased region" description="Polar residues" evidence="1">
    <location>
        <begin position="42"/>
        <end position="53"/>
    </location>
</feature>
<evidence type="ECO:0000313" key="2">
    <source>
        <dbReference type="EMBL" id="KAK2104800.1"/>
    </source>
</evidence>
<proteinExistence type="predicted"/>
<keyword evidence="3" id="KW-1185">Reference proteome</keyword>
<evidence type="ECO:0000256" key="1">
    <source>
        <dbReference type="SAM" id="MobiDB-lite"/>
    </source>
</evidence>